<evidence type="ECO:0000256" key="4">
    <source>
        <dbReference type="HAMAP-Rule" id="MF_00930"/>
    </source>
</evidence>
<dbReference type="InterPro" id="IPR006358">
    <property type="entry name" value="Tscrpt_elong_fac_GreB"/>
</dbReference>
<dbReference type="InterPro" id="IPR023459">
    <property type="entry name" value="Tscrpt_elong_fac_GreA/B_fam"/>
</dbReference>
<sequence length="168" mass="19239">MGRWRPPAVQGSKYITPEGARKLTEEVQYLWTVERPDVTDRVAKAAAQGDRSENAEYIYGKKRLREIDSRLRFLTNRLDGMSVVDRIPEDQDKVYFGAFVTLEDEDGEEVEYRIVGPDEFNVADGKISMDSPLGKAILGKRVNDEIKFSSPKGMNVLYISKIRYLEKE</sequence>
<dbReference type="SUPFAM" id="SSF46557">
    <property type="entry name" value="GreA transcript cleavage protein, N-terminal domain"/>
    <property type="match status" value="1"/>
</dbReference>
<dbReference type="PANTHER" id="PTHR30437">
    <property type="entry name" value="TRANSCRIPTION ELONGATION FACTOR GREA"/>
    <property type="match status" value="1"/>
</dbReference>
<reference evidence="7 8" key="1">
    <citation type="submission" date="2021-02" db="EMBL/GenBank/DDBJ databases">
        <title>Complete genome of Desulfoluna sp. strain ASN36.</title>
        <authorList>
            <person name="Takahashi A."/>
            <person name="Kojima H."/>
            <person name="Fukui M."/>
        </authorList>
    </citation>
    <scope>NUCLEOTIDE SEQUENCE [LARGE SCALE GENOMIC DNA]</scope>
    <source>
        <strain evidence="7 8">ASN36</strain>
    </source>
</reference>
<keyword evidence="2 4" id="KW-0238">DNA-binding</keyword>
<comment type="function">
    <text evidence="4">Necessary for efficient RNA polymerase transcription elongation past template-encoded arresting sites. The arresting sites in DNA have the property of trapping a certain fraction of elongating RNA polymerases that pass through, resulting in locked ternary complexes. Cleavage of the nascent transcript by cleavage factors such as GreA or GreB allows the resumption of elongation from the new 3'terminus. GreB releases sequences of up to 9 nucleotides in length.</text>
</comment>
<dbReference type="PROSITE" id="PS00830">
    <property type="entry name" value="GREAB_2"/>
    <property type="match status" value="1"/>
</dbReference>
<evidence type="ECO:0000313" key="8">
    <source>
        <dbReference type="Proteomes" id="UP001320148"/>
    </source>
</evidence>
<dbReference type="GO" id="GO:0003746">
    <property type="term" value="F:translation elongation factor activity"/>
    <property type="evidence" value="ECO:0007669"/>
    <property type="project" value="UniProtKB-KW"/>
</dbReference>
<gene>
    <name evidence="4 7" type="primary">greB</name>
    <name evidence="7" type="ORF">DSLASN_18390</name>
</gene>
<dbReference type="PANTHER" id="PTHR30437:SF6">
    <property type="entry name" value="TRANSCRIPTION ELONGATION FACTOR GREB"/>
    <property type="match status" value="1"/>
</dbReference>
<organism evidence="7 8">
    <name type="scientific">Desulfoluna limicola</name>
    <dbReference type="NCBI Taxonomy" id="2810562"/>
    <lineage>
        <taxon>Bacteria</taxon>
        <taxon>Pseudomonadati</taxon>
        <taxon>Thermodesulfobacteriota</taxon>
        <taxon>Desulfobacteria</taxon>
        <taxon>Desulfobacterales</taxon>
        <taxon>Desulfolunaceae</taxon>
        <taxon>Desulfoluna</taxon>
    </lineage>
</organism>
<keyword evidence="7" id="KW-0648">Protein biosynthesis</keyword>
<dbReference type="InterPro" id="IPR036953">
    <property type="entry name" value="GreA/GreB_C_sf"/>
</dbReference>
<keyword evidence="7" id="KW-0251">Elongation factor</keyword>
<name>A0ABM7PGE7_9BACT</name>
<dbReference type="InterPro" id="IPR028624">
    <property type="entry name" value="Tscrpt_elong_fac_GreA/B"/>
</dbReference>
<dbReference type="NCBIfam" id="TIGR01461">
    <property type="entry name" value="greB"/>
    <property type="match status" value="1"/>
</dbReference>
<comment type="similarity">
    <text evidence="4">Belongs to the GreA/GreB family. GreB subfamily.</text>
</comment>
<dbReference type="Pfam" id="PF01272">
    <property type="entry name" value="GreA_GreB"/>
    <property type="match status" value="1"/>
</dbReference>
<dbReference type="PIRSF" id="PIRSF006092">
    <property type="entry name" value="GreA_GreB"/>
    <property type="match status" value="1"/>
</dbReference>
<dbReference type="NCBIfam" id="NF002506">
    <property type="entry name" value="PRK01885.1"/>
    <property type="match status" value="1"/>
</dbReference>
<dbReference type="InterPro" id="IPR018151">
    <property type="entry name" value="TF_GreA/GreB_CS"/>
</dbReference>
<keyword evidence="1 4" id="KW-0805">Transcription regulation</keyword>
<proteinExistence type="inferred from homology"/>
<dbReference type="Gene3D" id="3.10.50.30">
    <property type="entry name" value="Transcription elongation factor, GreA/GreB, C-terminal domain"/>
    <property type="match status" value="1"/>
</dbReference>
<dbReference type="HAMAP" id="MF_00930">
    <property type="entry name" value="GreB"/>
    <property type="match status" value="1"/>
</dbReference>
<keyword evidence="8" id="KW-1185">Reference proteome</keyword>
<keyword evidence="3 4" id="KW-0804">Transcription</keyword>
<evidence type="ECO:0000256" key="3">
    <source>
        <dbReference type="ARBA" id="ARBA00023163"/>
    </source>
</evidence>
<dbReference type="RefSeq" id="WP_236892548.1">
    <property type="nucleotide sequence ID" value="NZ_AP024488.1"/>
</dbReference>
<dbReference type="InterPro" id="IPR001437">
    <property type="entry name" value="Tscrpt_elong_fac_GreA/B_C"/>
</dbReference>
<dbReference type="PROSITE" id="PS00829">
    <property type="entry name" value="GREAB_1"/>
    <property type="match status" value="1"/>
</dbReference>
<dbReference type="HAMAP" id="MF_00105">
    <property type="entry name" value="GreA_GreB"/>
    <property type="match status" value="1"/>
</dbReference>
<dbReference type="Proteomes" id="UP001320148">
    <property type="component" value="Chromosome"/>
</dbReference>
<evidence type="ECO:0000259" key="5">
    <source>
        <dbReference type="Pfam" id="PF01272"/>
    </source>
</evidence>
<evidence type="ECO:0000259" key="6">
    <source>
        <dbReference type="Pfam" id="PF03449"/>
    </source>
</evidence>
<dbReference type="Gene3D" id="1.10.287.180">
    <property type="entry name" value="Transcription elongation factor, GreA/GreB, N-terminal domain"/>
    <property type="match status" value="1"/>
</dbReference>
<dbReference type="InterPro" id="IPR036805">
    <property type="entry name" value="Tscrpt_elong_fac_GreA/B_N_sf"/>
</dbReference>
<evidence type="ECO:0000256" key="2">
    <source>
        <dbReference type="ARBA" id="ARBA00023125"/>
    </source>
</evidence>
<dbReference type="InterPro" id="IPR022691">
    <property type="entry name" value="Tscrpt_elong_fac_GreA/B_N"/>
</dbReference>
<protein>
    <recommendedName>
        <fullName evidence="4">Transcription elongation factor GreB</fullName>
    </recommendedName>
    <alternativeName>
        <fullName evidence="4">Transcript cleavage factor GreB</fullName>
    </alternativeName>
</protein>
<dbReference type="EMBL" id="AP024488">
    <property type="protein sequence ID" value="BCS96207.1"/>
    <property type="molecule type" value="Genomic_DNA"/>
</dbReference>
<dbReference type="SUPFAM" id="SSF54534">
    <property type="entry name" value="FKBP-like"/>
    <property type="match status" value="1"/>
</dbReference>
<evidence type="ECO:0000256" key="1">
    <source>
        <dbReference type="ARBA" id="ARBA00023015"/>
    </source>
</evidence>
<evidence type="ECO:0000313" key="7">
    <source>
        <dbReference type="EMBL" id="BCS96207.1"/>
    </source>
</evidence>
<feature type="domain" description="Transcription elongation factor GreA/GreB N-terminal" evidence="6">
    <location>
        <begin position="14"/>
        <end position="81"/>
    </location>
</feature>
<accession>A0ABM7PGE7</accession>
<dbReference type="Pfam" id="PF03449">
    <property type="entry name" value="GreA_GreB_N"/>
    <property type="match status" value="1"/>
</dbReference>
<feature type="domain" description="Transcription elongation factor GreA/GreB C-terminal" evidence="5">
    <location>
        <begin position="90"/>
        <end position="164"/>
    </location>
</feature>